<proteinExistence type="predicted"/>
<feature type="non-terminal residue" evidence="2">
    <location>
        <position position="1"/>
    </location>
</feature>
<evidence type="ECO:0000313" key="3">
    <source>
        <dbReference type="Proteomes" id="UP000292452"/>
    </source>
</evidence>
<dbReference type="Proteomes" id="UP000292452">
    <property type="component" value="Unassembled WGS sequence"/>
</dbReference>
<reference evidence="2 3" key="1">
    <citation type="submission" date="2019-02" db="EMBL/GenBank/DDBJ databases">
        <title>Draft Genome Sequence of Streptomyces sp. AM-2504, identified by 16S rRNA comparative analysis as a Streptomyces Kasugaensis strain.</title>
        <authorList>
            <person name="Napolioni V."/>
            <person name="Giuliodori A.M."/>
            <person name="Spurio R."/>
            <person name="Fabbretti A."/>
        </authorList>
    </citation>
    <scope>NUCLEOTIDE SEQUENCE [LARGE SCALE GENOMIC DNA]</scope>
    <source>
        <strain evidence="2 3">AM-2504</strain>
    </source>
</reference>
<dbReference type="AlphaFoldDB" id="A0A4Q9HJR2"/>
<dbReference type="InterPro" id="IPR032722">
    <property type="entry name" value="Deaminase_XOO_2897"/>
</dbReference>
<accession>A0A4Q9HJR2</accession>
<gene>
    <name evidence="2" type="ORF">EYS09_36225</name>
</gene>
<feature type="compositionally biased region" description="Basic and acidic residues" evidence="1">
    <location>
        <begin position="201"/>
        <end position="221"/>
    </location>
</feature>
<dbReference type="Pfam" id="PF14440">
    <property type="entry name" value="XOO_2897-deam"/>
    <property type="match status" value="1"/>
</dbReference>
<comment type="caution">
    <text evidence="2">The sequence shown here is derived from an EMBL/GenBank/DDBJ whole genome shotgun (WGS) entry which is preliminary data.</text>
</comment>
<protein>
    <submittedName>
        <fullName evidence="2">Uncharacterized protein</fullName>
    </submittedName>
</protein>
<feature type="compositionally biased region" description="Basic and acidic residues" evidence="1">
    <location>
        <begin position="1"/>
        <end position="32"/>
    </location>
</feature>
<name>A0A4Q9HJR2_STRKA</name>
<feature type="region of interest" description="Disordered" evidence="1">
    <location>
        <begin position="158"/>
        <end position="221"/>
    </location>
</feature>
<evidence type="ECO:0000313" key="2">
    <source>
        <dbReference type="EMBL" id="TBO54877.1"/>
    </source>
</evidence>
<keyword evidence="3" id="KW-1185">Reference proteome</keyword>
<feature type="region of interest" description="Disordered" evidence="1">
    <location>
        <begin position="91"/>
        <end position="123"/>
    </location>
</feature>
<feature type="compositionally biased region" description="Basic and acidic residues" evidence="1">
    <location>
        <begin position="92"/>
        <end position="115"/>
    </location>
</feature>
<feature type="region of interest" description="Disordered" evidence="1">
    <location>
        <begin position="1"/>
        <end position="77"/>
    </location>
</feature>
<dbReference type="RefSeq" id="WP_131126385.1">
    <property type="nucleotide sequence ID" value="NZ_SIXH01000668.1"/>
</dbReference>
<evidence type="ECO:0000256" key="1">
    <source>
        <dbReference type="SAM" id="MobiDB-lite"/>
    </source>
</evidence>
<dbReference type="EMBL" id="SIXH01000668">
    <property type="protein sequence ID" value="TBO54877.1"/>
    <property type="molecule type" value="Genomic_DNA"/>
</dbReference>
<organism evidence="2 3">
    <name type="scientific">Streptomyces kasugaensis</name>
    <dbReference type="NCBI Taxonomy" id="1946"/>
    <lineage>
        <taxon>Bacteria</taxon>
        <taxon>Bacillati</taxon>
        <taxon>Actinomycetota</taxon>
        <taxon>Actinomycetes</taxon>
        <taxon>Kitasatosporales</taxon>
        <taxon>Streptomycetaceae</taxon>
        <taxon>Streptomyces</taxon>
    </lineage>
</organism>
<sequence length="449" mass="49431">NPSGADHAHPDPDKPAHHDPDSAEATREERNKSLPHPEAAAQEHASLPPDDVQQAVRQDPNHPVHRIELDPVHDRMRGWAEDGSLGRLLESAAERKLASDEARKAAEDDPGHHAEMPPTAFTERELRQVLGDDFARMNDGERGVVVATLARMSLAFHEDNGVGRSPEPAPDGDSPYKGAPPRKKDDLPDPIAELDISAGADSRESAKAGWPADHREPGSDTHDALKELREKSTGKHSDRDVSPADVNKLLKSAGVNKPDFSGKNYAVLEVVNSHGESTYVVDSSIPAGGEGYTPRHSEKHLLEWVERLNKSKEAAGQQPYSIAGLYTEREPCGEGAGHARCSTEISKRTSHFPVFYSTTYRTDPEGQPSRDAVRAELRKEQEELLATVKDLPEKAQKDRLRKAGLTDGLIDKRVKANRVPNEQIMDQEMHDHLSAMGEIWAKTRLQMLS</sequence>
<feature type="compositionally biased region" description="Basic and acidic residues" evidence="1">
    <location>
        <begin position="59"/>
        <end position="77"/>
    </location>
</feature>